<dbReference type="Pfam" id="PF00665">
    <property type="entry name" value="rve"/>
    <property type="match status" value="1"/>
</dbReference>
<evidence type="ECO:0000256" key="10">
    <source>
        <dbReference type="ARBA" id="ARBA00022908"/>
    </source>
</evidence>
<dbReference type="PANTHER" id="PTHR37984">
    <property type="entry name" value="PROTEIN CBG26694"/>
    <property type="match status" value="1"/>
</dbReference>
<proteinExistence type="predicted"/>
<name>Q01M69_ORYSA</name>
<evidence type="ECO:0000256" key="8">
    <source>
        <dbReference type="ARBA" id="ARBA00022801"/>
    </source>
</evidence>
<evidence type="ECO:0000256" key="9">
    <source>
        <dbReference type="ARBA" id="ARBA00022842"/>
    </source>
</evidence>
<keyword evidence="4" id="KW-0540">Nuclease</keyword>
<dbReference type="GO" id="GO:0004190">
    <property type="term" value="F:aspartic-type endopeptidase activity"/>
    <property type="evidence" value="ECO:0007669"/>
    <property type="project" value="UniProtKB-KW"/>
</dbReference>
<dbReference type="Gene3D" id="1.10.340.70">
    <property type="match status" value="1"/>
</dbReference>
<dbReference type="InterPro" id="IPR001584">
    <property type="entry name" value="Integrase_cat-core"/>
</dbReference>
<dbReference type="SUPFAM" id="SSF53098">
    <property type="entry name" value="Ribonuclease H-like"/>
    <property type="match status" value="1"/>
</dbReference>
<accession>Q01M69</accession>
<feature type="compositionally biased region" description="Basic and acidic residues" evidence="16">
    <location>
        <begin position="1427"/>
        <end position="1448"/>
    </location>
</feature>
<organism evidence="19">
    <name type="scientific">Oryza sativa</name>
    <name type="common">Rice</name>
    <dbReference type="NCBI Taxonomy" id="4530"/>
    <lineage>
        <taxon>Eukaryota</taxon>
        <taxon>Viridiplantae</taxon>
        <taxon>Streptophyta</taxon>
        <taxon>Embryophyta</taxon>
        <taxon>Tracheophyta</taxon>
        <taxon>Spermatophyta</taxon>
        <taxon>Magnoliopsida</taxon>
        <taxon>Liliopsida</taxon>
        <taxon>Poales</taxon>
        <taxon>Poaceae</taxon>
        <taxon>BOP clade</taxon>
        <taxon>Oryzoideae</taxon>
        <taxon>Oryzeae</taxon>
        <taxon>Oryzinae</taxon>
        <taxon>Oryza</taxon>
    </lineage>
</organism>
<evidence type="ECO:0000313" key="19">
    <source>
        <dbReference type="EMBL" id="CAH66146.1"/>
    </source>
</evidence>
<reference evidence="19" key="1">
    <citation type="journal article" date="2002" name="Nature">
        <title>Sequence and analysis of rice chromosome 4.</title>
        <authorList>
            <person name="Feng Q."/>
            <person name="Zhang Y."/>
            <person name="Hao P."/>
            <person name="Wang S."/>
            <person name="Fu G."/>
            <person name="Huang Y."/>
            <person name="Li Y."/>
            <person name="Zhu J."/>
            <person name="Liu Y."/>
            <person name="Hu X."/>
            <person name="Jia P."/>
            <person name="Zhang Y."/>
            <person name="Zhao Q."/>
            <person name="Ying K."/>
            <person name="Yu S."/>
            <person name="Tang Y."/>
            <person name="Weng Q."/>
            <person name="Zhang L."/>
            <person name="Lu Y."/>
            <person name="Mu J."/>
            <person name="Lu Y."/>
            <person name="Zhang L.S."/>
            <person name="Yu Z."/>
            <person name="Fan D."/>
            <person name="Liu X."/>
            <person name="Lu T."/>
            <person name="Li C."/>
            <person name="Wu Y."/>
            <person name="Sun T."/>
            <person name="Lei H."/>
            <person name="Li T."/>
            <person name="Hu H."/>
            <person name="Guan J."/>
            <person name="Wu M."/>
            <person name="Zhang R."/>
            <person name="Zhou B."/>
            <person name="Chen Z."/>
            <person name="Chen L."/>
            <person name="Jin Z."/>
            <person name="Wang R."/>
            <person name="Yin H."/>
            <person name="Cai Z."/>
            <person name="Ren S."/>
            <person name="Lv G."/>
            <person name="Gu W."/>
            <person name="Zhu G."/>
            <person name="Tu Y."/>
            <person name="Jia J."/>
            <person name="Zhang Y."/>
            <person name="Chen J."/>
            <person name="Kang H."/>
            <person name="Chen X."/>
            <person name="Shao C."/>
            <person name="Sun Y."/>
            <person name="Hu Q."/>
            <person name="Zhang X."/>
            <person name="Zhang W."/>
            <person name="Wang L."/>
            <person name="Ding C."/>
            <person name="Sheng H."/>
            <person name="Gu J."/>
            <person name="Chen S."/>
            <person name="Ni L."/>
            <person name="Zhu F."/>
            <person name="Chen W."/>
            <person name="Lan L."/>
            <person name="Lai Y."/>
            <person name="Cheng Z."/>
            <person name="Gu M."/>
            <person name="Jiang J."/>
            <person name="Li J."/>
            <person name="Hong G."/>
            <person name="Xue Y."/>
            <person name="Han B."/>
        </authorList>
    </citation>
    <scope>NUCLEOTIDE SEQUENCE</scope>
</reference>
<feature type="domain" description="Integrase catalytic" evidence="18">
    <location>
        <begin position="1050"/>
        <end position="1214"/>
    </location>
</feature>
<dbReference type="GO" id="GO:0015074">
    <property type="term" value="P:DNA integration"/>
    <property type="evidence" value="ECO:0007669"/>
    <property type="project" value="UniProtKB-KW"/>
</dbReference>
<dbReference type="PROSITE" id="PS50878">
    <property type="entry name" value="RT_POL"/>
    <property type="match status" value="1"/>
</dbReference>
<reference evidence="19" key="2">
    <citation type="submission" date="2004-10" db="EMBL/GenBank/DDBJ databases">
        <title>Chromosome-wide comparison between domesticated rice subspecies indica and japonica.</title>
        <authorList>
            <person name="Han B."/>
        </authorList>
    </citation>
    <scope>NUCLEOTIDE SEQUENCE</scope>
</reference>
<dbReference type="SUPFAM" id="SSF50630">
    <property type="entry name" value="Acid proteases"/>
    <property type="match status" value="1"/>
</dbReference>
<keyword evidence="6" id="KW-0064">Aspartyl protease</keyword>
<keyword evidence="1" id="KW-0645">Protease</keyword>
<keyword evidence="14" id="KW-0233">DNA recombination</keyword>
<keyword evidence="15" id="KW-0511">Multifunctional enzyme</keyword>
<keyword evidence="7" id="KW-0255">Endonuclease</keyword>
<dbReference type="EMBL" id="CR855061">
    <property type="protein sequence ID" value="CAH66146.1"/>
    <property type="molecule type" value="Genomic_DNA"/>
</dbReference>
<dbReference type="Pfam" id="PF17919">
    <property type="entry name" value="RT_RNaseH_2"/>
    <property type="match status" value="1"/>
</dbReference>
<dbReference type="Gene3D" id="3.30.70.270">
    <property type="match status" value="2"/>
</dbReference>
<evidence type="ECO:0000256" key="13">
    <source>
        <dbReference type="ARBA" id="ARBA00023125"/>
    </source>
</evidence>
<keyword evidence="3" id="KW-0548">Nucleotidyltransferase</keyword>
<dbReference type="GO" id="GO:0006508">
    <property type="term" value="P:proteolysis"/>
    <property type="evidence" value="ECO:0007669"/>
    <property type="project" value="UniProtKB-KW"/>
</dbReference>
<dbReference type="PROSITE" id="PS50994">
    <property type="entry name" value="INTEGRASE"/>
    <property type="match status" value="1"/>
</dbReference>
<evidence type="ECO:0000259" key="18">
    <source>
        <dbReference type="PROSITE" id="PS50994"/>
    </source>
</evidence>
<dbReference type="CDD" id="cd09274">
    <property type="entry name" value="RNase_HI_RT_Ty3"/>
    <property type="match status" value="1"/>
</dbReference>
<feature type="region of interest" description="Disordered" evidence="16">
    <location>
        <begin position="1420"/>
        <end position="1448"/>
    </location>
</feature>
<keyword evidence="10" id="KW-0229">DNA integration</keyword>
<feature type="region of interest" description="Disordered" evidence="16">
    <location>
        <begin position="38"/>
        <end position="68"/>
    </location>
</feature>
<keyword evidence="13" id="KW-0238">DNA-binding</keyword>
<dbReference type="Pfam" id="PF03732">
    <property type="entry name" value="Retrotrans_gag"/>
    <property type="match status" value="1"/>
</dbReference>
<evidence type="ECO:0000256" key="5">
    <source>
        <dbReference type="ARBA" id="ARBA00022723"/>
    </source>
</evidence>
<evidence type="ECO:0000256" key="2">
    <source>
        <dbReference type="ARBA" id="ARBA00022679"/>
    </source>
</evidence>
<dbReference type="GO" id="GO:0003677">
    <property type="term" value="F:DNA binding"/>
    <property type="evidence" value="ECO:0007669"/>
    <property type="project" value="UniProtKB-KW"/>
</dbReference>
<dbReference type="GO" id="GO:0046872">
    <property type="term" value="F:metal ion binding"/>
    <property type="evidence" value="ECO:0007669"/>
    <property type="project" value="UniProtKB-KW"/>
</dbReference>
<dbReference type="InterPro" id="IPR036397">
    <property type="entry name" value="RNaseH_sf"/>
</dbReference>
<dbReference type="Pfam" id="PF08284">
    <property type="entry name" value="RVP_2"/>
    <property type="match status" value="1"/>
</dbReference>
<dbReference type="CDD" id="cd01647">
    <property type="entry name" value="RT_LTR"/>
    <property type="match status" value="1"/>
</dbReference>
<dbReference type="CDD" id="cd00303">
    <property type="entry name" value="retropepsin_like"/>
    <property type="match status" value="1"/>
</dbReference>
<dbReference type="InterPro" id="IPR056924">
    <property type="entry name" value="SH3_Tf2-1"/>
</dbReference>
<dbReference type="Gene3D" id="3.10.10.10">
    <property type="entry name" value="HIV Type 1 Reverse Transcriptase, subunit A, domain 1"/>
    <property type="match status" value="1"/>
</dbReference>
<dbReference type="InterPro" id="IPR050951">
    <property type="entry name" value="Retrovirus_Pol_polyprotein"/>
</dbReference>
<dbReference type="InterPro" id="IPR041577">
    <property type="entry name" value="RT_RNaseH_2"/>
</dbReference>
<dbReference type="SUPFAM" id="SSF56672">
    <property type="entry name" value="DNA/RNA polymerases"/>
    <property type="match status" value="1"/>
</dbReference>
<evidence type="ECO:0000256" key="7">
    <source>
        <dbReference type="ARBA" id="ARBA00022759"/>
    </source>
</evidence>
<evidence type="ECO:0000256" key="12">
    <source>
        <dbReference type="ARBA" id="ARBA00022932"/>
    </source>
</evidence>
<dbReference type="Gene3D" id="2.40.70.10">
    <property type="entry name" value="Acid Proteases"/>
    <property type="match status" value="1"/>
</dbReference>
<keyword evidence="9" id="KW-0460">Magnesium</keyword>
<dbReference type="GO" id="GO:0006310">
    <property type="term" value="P:DNA recombination"/>
    <property type="evidence" value="ECO:0007669"/>
    <property type="project" value="UniProtKB-KW"/>
</dbReference>
<dbReference type="Gene3D" id="3.30.420.10">
    <property type="entry name" value="Ribonuclease H-like superfamily/Ribonuclease H"/>
    <property type="match status" value="1"/>
</dbReference>
<dbReference type="SUPFAM" id="SSF54160">
    <property type="entry name" value="Chromo domain-like"/>
    <property type="match status" value="1"/>
</dbReference>
<dbReference type="GO" id="GO:0003887">
    <property type="term" value="F:DNA-directed DNA polymerase activity"/>
    <property type="evidence" value="ECO:0007669"/>
    <property type="project" value="UniProtKB-KW"/>
</dbReference>
<protein>
    <submittedName>
        <fullName evidence="19">OSIGBa0114M03.4 protein</fullName>
    </submittedName>
</protein>
<keyword evidence="2" id="KW-0808">Transferase</keyword>
<keyword evidence="5" id="KW-0479">Metal-binding</keyword>
<dbReference type="FunFam" id="3.30.420.10:FF:000219">
    <property type="entry name" value="Putative retroelement"/>
    <property type="match status" value="1"/>
</dbReference>
<dbReference type="InterPro" id="IPR043128">
    <property type="entry name" value="Rev_trsase/Diguanyl_cyclase"/>
</dbReference>
<dbReference type="InterPro" id="IPR021109">
    <property type="entry name" value="Peptidase_aspartic_dom_sf"/>
</dbReference>
<evidence type="ECO:0000256" key="11">
    <source>
        <dbReference type="ARBA" id="ARBA00022918"/>
    </source>
</evidence>
<evidence type="ECO:0000259" key="17">
    <source>
        <dbReference type="PROSITE" id="PS50878"/>
    </source>
</evidence>
<dbReference type="GO" id="GO:0003964">
    <property type="term" value="F:RNA-directed DNA polymerase activity"/>
    <property type="evidence" value="ECO:0007669"/>
    <property type="project" value="UniProtKB-KW"/>
</dbReference>
<dbReference type="InterPro" id="IPR016197">
    <property type="entry name" value="Chromo-like_dom_sf"/>
</dbReference>
<evidence type="ECO:0000256" key="4">
    <source>
        <dbReference type="ARBA" id="ARBA00022722"/>
    </source>
</evidence>
<gene>
    <name evidence="19" type="primary">OSIGBa0114M03.4</name>
</gene>
<dbReference type="InterPro" id="IPR005162">
    <property type="entry name" value="Retrotrans_gag_dom"/>
</dbReference>
<keyword evidence="12" id="KW-0239">DNA-directed DNA polymerase</keyword>
<evidence type="ECO:0000256" key="6">
    <source>
        <dbReference type="ARBA" id="ARBA00022750"/>
    </source>
</evidence>
<evidence type="ECO:0000256" key="3">
    <source>
        <dbReference type="ARBA" id="ARBA00022695"/>
    </source>
</evidence>
<sequence length="1448" mass="162568">MSDHSDDLKATVELLAAAVKNLQATAEANAKAIATLSADRSYSSGSKSGSGEHHNDRPPKFQKLDFPRYDGKSDPLIFINRCESYFHQQRIMEEEKVWMASYNLEDGAQLWYIQVHTDEGTPSWRRFKDLLNLRYGPPLRSAPLAELAECRRTGTVAEYQDRFQALLARAGPLEEDQRVQLFTGGLLPPLSIDVRIQNPQSLAAAMSLARQFELREQYTAPAPRAAHRPLLPAPPPRLALPAPPAPKPATPATITVEGRQIKRLTQAEQEERRRKGLCYNCDEKYTRGHNRVCQRLFLLEGIEEDEDDGTPEDFGDAGAEDAPVFSLQAIAGVSFTDTMQVAVTLGTASLVALLDSGSTHNFISEAAAQRSGLPLQQRPRLTAMVANGERVTCIGVIRGAPLTIGGNSFPADLFVMPLAGYDVVLGTRWLGALGPIVWDLATRKMTFQHRGRAICWSGVETPSKPALGAMAANEPLLDELLDHFRDVFTEPTGLPPKRAHDHRITLKTGAQPVAVRPYRYPAAHKDELERQCAAMIEQGIVRRSDSPFSSPVLLVKKPDGSWRFCVDYRALNALTVKDAFPIPVVDELLDELHGARFFTKLDLRSGYHQVRMRPEDVHKTAFRTHDGLYEFLVMAFGLCNAPATFQALMNDVLRPFLRRFVLVFFDDILIYSKTWADHLRHLRAVLSELRQHQLFVKRAKCAFGASSVSYLGHVISAAGVAMDPTKVQAILDWPAPRSVRAVRGFLGLAGYYRKFVHNYGTVAAPLTALLKKDGFSWDDAAATAFNALKAAVTTAPILVMPDFTKIFIVECDASSHGFGAVLVQDGHPVAFFSRPVAPRHRALAAYERELIGLVQAVRHWRPYLWGRRFIVKTDHYSLKYLLDQRLATIPQHHWVGKLLGFDFSVEYRSGASNTVADALSRRDVDDGALLAISAPRFDFITRLRHAQATDPALVAIHDEVRAGTRAAPWTVVDDMVAYDGRLYIPPTSPLLQEIMAAVHDDGHEGVHRTLHRLRRDFHFPNMRRLVQDFVRACTTCQRYKSEHLHPAGLLQPLPVPSIVWADIGIDFVEALPRVHGKTVILSVVDRFSKYCHFIPLAHPYTAESVAQAFFADIVRLHGVPQSIVSDRDPVFTSAFWREIMRLVGTKLHMTSAFHPQSDGQTEAANRIIVMYLRCFTGDRPRQWLRWLPWAEYIYNTSYQSSLQETPFRVVYGRDPPTIRSYEPGETRVAAVAQEMEAREAFLADVRYRLEQAQAVQKRYYDRQHRPVSYQVGDWALLRLRQRVAASLPRTTTGKLKPRFVGPYRVTELVNDFAVRLELPPGARLHDVFHVGVLKKFVGTPPDTPPALPTIHHGAVVPEPLRVERARLARGVCQVLVQWHGEPASSATWEDLDGFRDKYPEFQLEDELDLEGGRDVMYGRTYTRRGRARDVRRAAERADRARDEPAPSG</sequence>
<dbReference type="PANTHER" id="PTHR37984:SF5">
    <property type="entry name" value="PROTEIN NYNRIN-LIKE"/>
    <property type="match status" value="1"/>
</dbReference>
<dbReference type="InterPro" id="IPR041588">
    <property type="entry name" value="Integrase_H2C2"/>
</dbReference>
<dbReference type="GO" id="GO:0004519">
    <property type="term" value="F:endonuclease activity"/>
    <property type="evidence" value="ECO:0007669"/>
    <property type="project" value="UniProtKB-KW"/>
</dbReference>
<feature type="compositionally biased region" description="Basic and acidic residues" evidence="16">
    <location>
        <begin position="50"/>
        <end position="68"/>
    </location>
</feature>
<dbReference type="Pfam" id="PF00078">
    <property type="entry name" value="RVT_1"/>
    <property type="match status" value="1"/>
</dbReference>
<evidence type="ECO:0000256" key="14">
    <source>
        <dbReference type="ARBA" id="ARBA00023172"/>
    </source>
</evidence>
<dbReference type="InterPro" id="IPR000477">
    <property type="entry name" value="RT_dom"/>
</dbReference>
<dbReference type="Pfam" id="PF24626">
    <property type="entry name" value="SH3_Tf2-1"/>
    <property type="match status" value="1"/>
</dbReference>
<dbReference type="Pfam" id="PF17921">
    <property type="entry name" value="Integrase_H2C2"/>
    <property type="match status" value="1"/>
</dbReference>
<keyword evidence="8" id="KW-0378">Hydrolase</keyword>
<dbReference type="FunFam" id="3.10.10.10:FF:000007">
    <property type="entry name" value="Retrovirus-related Pol polyprotein from transposon 17.6-like Protein"/>
    <property type="match status" value="1"/>
</dbReference>
<keyword evidence="11" id="KW-0695">RNA-directed DNA polymerase</keyword>
<evidence type="ECO:0000256" key="1">
    <source>
        <dbReference type="ARBA" id="ARBA00022670"/>
    </source>
</evidence>
<evidence type="ECO:0000256" key="15">
    <source>
        <dbReference type="ARBA" id="ARBA00023268"/>
    </source>
</evidence>
<evidence type="ECO:0000256" key="16">
    <source>
        <dbReference type="SAM" id="MobiDB-lite"/>
    </source>
</evidence>
<feature type="domain" description="Reverse transcriptase" evidence="17">
    <location>
        <begin position="536"/>
        <end position="715"/>
    </location>
</feature>
<dbReference type="InterPro" id="IPR043502">
    <property type="entry name" value="DNA/RNA_pol_sf"/>
</dbReference>
<dbReference type="InterPro" id="IPR012337">
    <property type="entry name" value="RNaseH-like_sf"/>
</dbReference>
<dbReference type="FunFam" id="3.30.70.270:FF:000020">
    <property type="entry name" value="Transposon Tf2-6 polyprotein-like Protein"/>
    <property type="match status" value="1"/>
</dbReference>